<protein>
    <submittedName>
        <fullName evidence="2">Uncharacterized protein</fullName>
    </submittedName>
</protein>
<dbReference type="Proteomes" id="UP000218231">
    <property type="component" value="Unassembled WGS sequence"/>
</dbReference>
<evidence type="ECO:0000256" key="1">
    <source>
        <dbReference type="SAM" id="MobiDB-lite"/>
    </source>
</evidence>
<keyword evidence="3" id="KW-1185">Reference proteome</keyword>
<feature type="compositionally biased region" description="Basic and acidic residues" evidence="1">
    <location>
        <begin position="60"/>
        <end position="79"/>
    </location>
</feature>
<dbReference type="EMBL" id="LIAE01010542">
    <property type="protein sequence ID" value="PAV59176.1"/>
    <property type="molecule type" value="Genomic_DNA"/>
</dbReference>
<evidence type="ECO:0000313" key="3">
    <source>
        <dbReference type="Proteomes" id="UP000218231"/>
    </source>
</evidence>
<feature type="compositionally biased region" description="Basic and acidic residues" evidence="1">
    <location>
        <begin position="29"/>
        <end position="52"/>
    </location>
</feature>
<sequence length="105" mass="11969">MGLGGKKQREIWGHTDKIGLHPATTSREMSQRELGMGEKPGRKRDKERERSSANKGRLRVKAEAEQNKKAAGEMKRDRYMDAEAADMEIAELRDLEEGKSEKIEK</sequence>
<feature type="compositionally biased region" description="Basic and acidic residues" evidence="1">
    <location>
        <begin position="7"/>
        <end position="19"/>
    </location>
</feature>
<accession>A0A2A2JBP5</accession>
<gene>
    <name evidence="2" type="ORF">WR25_24601</name>
</gene>
<proteinExistence type="predicted"/>
<name>A0A2A2JBP5_9BILA</name>
<organism evidence="2 3">
    <name type="scientific">Diploscapter pachys</name>
    <dbReference type="NCBI Taxonomy" id="2018661"/>
    <lineage>
        <taxon>Eukaryota</taxon>
        <taxon>Metazoa</taxon>
        <taxon>Ecdysozoa</taxon>
        <taxon>Nematoda</taxon>
        <taxon>Chromadorea</taxon>
        <taxon>Rhabditida</taxon>
        <taxon>Rhabditina</taxon>
        <taxon>Rhabditomorpha</taxon>
        <taxon>Rhabditoidea</taxon>
        <taxon>Rhabditidae</taxon>
        <taxon>Diploscapter</taxon>
    </lineage>
</organism>
<reference evidence="2 3" key="1">
    <citation type="journal article" date="2017" name="Curr. Biol.">
        <title>Genome architecture and evolution of a unichromosomal asexual nematode.</title>
        <authorList>
            <person name="Fradin H."/>
            <person name="Zegar C."/>
            <person name="Gutwein M."/>
            <person name="Lucas J."/>
            <person name="Kovtun M."/>
            <person name="Corcoran D."/>
            <person name="Baugh L.R."/>
            <person name="Kiontke K."/>
            <person name="Gunsalus K."/>
            <person name="Fitch D.H."/>
            <person name="Piano F."/>
        </authorList>
    </citation>
    <scope>NUCLEOTIDE SEQUENCE [LARGE SCALE GENOMIC DNA]</scope>
    <source>
        <strain evidence="2">PF1309</strain>
    </source>
</reference>
<evidence type="ECO:0000313" key="2">
    <source>
        <dbReference type="EMBL" id="PAV59176.1"/>
    </source>
</evidence>
<feature type="region of interest" description="Disordered" evidence="1">
    <location>
        <begin position="1"/>
        <end position="79"/>
    </location>
</feature>
<dbReference type="AlphaFoldDB" id="A0A2A2JBP5"/>
<comment type="caution">
    <text evidence="2">The sequence shown here is derived from an EMBL/GenBank/DDBJ whole genome shotgun (WGS) entry which is preliminary data.</text>
</comment>